<dbReference type="GO" id="GO:0006412">
    <property type="term" value="P:translation"/>
    <property type="evidence" value="ECO:0007669"/>
    <property type="project" value="UniProtKB-UniRule"/>
</dbReference>
<dbReference type="GO" id="GO:0006450">
    <property type="term" value="P:regulation of translational fidelity"/>
    <property type="evidence" value="ECO:0007669"/>
    <property type="project" value="InterPro"/>
</dbReference>
<gene>
    <name evidence="1 2" type="primary">gatC</name>
    <name evidence="2" type="ORF">OTSTA716_0628</name>
</gene>
<dbReference type="GO" id="GO:0050567">
    <property type="term" value="F:glutaminyl-tRNA synthase (glutamine-hydrolyzing) activity"/>
    <property type="evidence" value="ECO:0007669"/>
    <property type="project" value="UniProtKB-UniRule"/>
</dbReference>
<dbReference type="EC" id="6.3.5.-" evidence="1"/>
<evidence type="ECO:0000256" key="1">
    <source>
        <dbReference type="HAMAP-Rule" id="MF_00122"/>
    </source>
</evidence>
<evidence type="ECO:0000313" key="3">
    <source>
        <dbReference type="Proteomes" id="UP000033671"/>
    </source>
</evidence>
<keyword evidence="1" id="KW-0067">ATP-binding</keyword>
<dbReference type="PANTHER" id="PTHR15004:SF0">
    <property type="entry name" value="GLUTAMYL-TRNA(GLN) AMIDOTRANSFERASE SUBUNIT C, MITOCHONDRIAL"/>
    <property type="match status" value="1"/>
</dbReference>
<comment type="function">
    <text evidence="1">Allows the formation of correctly charged Asn-tRNA(Asn) or Gln-tRNA(Gln) through the transamidation of misacylated Asp-tRNA(Asn) or Glu-tRNA(Gln) in organisms which lack either or both of asparaginyl-tRNA or glutaminyl-tRNA synthetases. The reaction takes place in the presence of glutamine and ATP through an activated phospho-Asp-tRNA(Asn) or phospho-Glu-tRNA(Gln).</text>
</comment>
<proteinExistence type="inferred from homology"/>
<dbReference type="GO" id="GO:0070681">
    <property type="term" value="P:glutaminyl-tRNAGln biosynthesis via transamidation"/>
    <property type="evidence" value="ECO:0007669"/>
    <property type="project" value="TreeGrafter"/>
</dbReference>
<dbReference type="InterPro" id="IPR036113">
    <property type="entry name" value="Asp/Glu-ADT_sf_sub_c"/>
</dbReference>
<keyword evidence="1" id="KW-0547">Nucleotide-binding</keyword>
<dbReference type="GO" id="GO:0050566">
    <property type="term" value="F:asparaginyl-tRNA synthase (glutamine-hydrolyzing) activity"/>
    <property type="evidence" value="ECO:0007669"/>
    <property type="project" value="RHEA"/>
</dbReference>
<keyword evidence="1" id="KW-0648">Protein biosynthesis</keyword>
<dbReference type="RefSeq" id="WP_045913370.1">
    <property type="nucleotide sequence ID" value="NZ_LAOA01000015.1"/>
</dbReference>
<dbReference type="Gene3D" id="1.10.20.60">
    <property type="entry name" value="Glu-tRNAGln amidotransferase C subunit, N-terminal domain"/>
    <property type="match status" value="1"/>
</dbReference>
<dbReference type="SUPFAM" id="SSF141000">
    <property type="entry name" value="Glu-tRNAGln amidotransferase C subunit"/>
    <property type="match status" value="1"/>
</dbReference>
<dbReference type="Pfam" id="PF02686">
    <property type="entry name" value="GatC"/>
    <property type="match status" value="1"/>
</dbReference>
<dbReference type="AlphaFoldDB" id="A0A0F3P8X8"/>
<reference evidence="2 3" key="1">
    <citation type="submission" date="2015-01" db="EMBL/GenBank/DDBJ databases">
        <title>Genome Sequencing of Rickettsiales.</title>
        <authorList>
            <person name="Daugherty S.C."/>
            <person name="Su Q."/>
            <person name="Abolude K."/>
            <person name="Beier-Sexton M."/>
            <person name="Carlyon J.A."/>
            <person name="Carter R."/>
            <person name="Day N.P."/>
            <person name="Dumler S.J."/>
            <person name="Dyachenko V."/>
            <person name="Godinez A."/>
            <person name="Kurtti T.J."/>
            <person name="Lichay M."/>
            <person name="Mullins K.E."/>
            <person name="Ott S."/>
            <person name="Pappas-Brown V."/>
            <person name="Paris D.H."/>
            <person name="Patel P."/>
            <person name="Richards A.L."/>
            <person name="Sadzewicz L."/>
            <person name="Sears K."/>
            <person name="Seidman D."/>
            <person name="Sengamalay N."/>
            <person name="Stenos J."/>
            <person name="Tallon L.J."/>
            <person name="Vincent G."/>
            <person name="Fraser C.M."/>
            <person name="Munderloh U."/>
            <person name="Dunning-Hotopp J.C."/>
        </authorList>
    </citation>
    <scope>NUCLEOTIDE SEQUENCE [LARGE SCALE GENOMIC DNA]</scope>
    <source>
        <strain evidence="2 3">TA716</strain>
    </source>
</reference>
<comment type="caution">
    <text evidence="2">The sequence shown here is derived from an EMBL/GenBank/DDBJ whole genome shotgun (WGS) entry which is preliminary data.</text>
</comment>
<dbReference type="InterPro" id="IPR003837">
    <property type="entry name" value="GatC"/>
</dbReference>
<dbReference type="PANTHER" id="PTHR15004">
    <property type="entry name" value="GLUTAMYL-TRNA(GLN) AMIDOTRANSFERASE SUBUNIT C, MITOCHONDRIAL"/>
    <property type="match status" value="1"/>
</dbReference>
<dbReference type="NCBIfam" id="TIGR00135">
    <property type="entry name" value="gatC"/>
    <property type="match status" value="1"/>
</dbReference>
<comment type="subunit">
    <text evidence="1">Heterotrimer of A, B and C subunits.</text>
</comment>
<dbReference type="PATRIC" id="fig|1359175.3.peg.748"/>
<keyword evidence="2" id="KW-0808">Transferase</keyword>
<evidence type="ECO:0000313" key="2">
    <source>
        <dbReference type="EMBL" id="KJV76748.1"/>
    </source>
</evidence>
<comment type="similarity">
    <text evidence="1">Belongs to the GatC family.</text>
</comment>
<dbReference type="GO" id="GO:0016740">
    <property type="term" value="F:transferase activity"/>
    <property type="evidence" value="ECO:0007669"/>
    <property type="project" value="UniProtKB-KW"/>
</dbReference>
<protein>
    <recommendedName>
        <fullName evidence="1">Aspartyl/glutamyl-tRNA(Asn/Gln) amidotransferase subunit C</fullName>
        <shortName evidence="1">Asp/Glu-ADT subunit C</shortName>
        <ecNumber evidence="1">6.3.5.-</ecNumber>
    </recommendedName>
</protein>
<comment type="catalytic activity">
    <reaction evidence="1">
        <text>L-aspartyl-tRNA(Asn) + L-glutamine + ATP + H2O = L-asparaginyl-tRNA(Asn) + L-glutamate + ADP + phosphate + 2 H(+)</text>
        <dbReference type="Rhea" id="RHEA:14513"/>
        <dbReference type="Rhea" id="RHEA-COMP:9674"/>
        <dbReference type="Rhea" id="RHEA-COMP:9677"/>
        <dbReference type="ChEBI" id="CHEBI:15377"/>
        <dbReference type="ChEBI" id="CHEBI:15378"/>
        <dbReference type="ChEBI" id="CHEBI:29985"/>
        <dbReference type="ChEBI" id="CHEBI:30616"/>
        <dbReference type="ChEBI" id="CHEBI:43474"/>
        <dbReference type="ChEBI" id="CHEBI:58359"/>
        <dbReference type="ChEBI" id="CHEBI:78515"/>
        <dbReference type="ChEBI" id="CHEBI:78516"/>
        <dbReference type="ChEBI" id="CHEBI:456216"/>
    </reaction>
</comment>
<dbReference type="HAMAP" id="MF_00122">
    <property type="entry name" value="GatC"/>
    <property type="match status" value="1"/>
</dbReference>
<name>A0A0F3P8X8_ORITS</name>
<accession>A0A0F3P8X8</accession>
<keyword evidence="1 2" id="KW-0436">Ligase</keyword>
<comment type="catalytic activity">
    <reaction evidence="1">
        <text>L-glutamyl-tRNA(Gln) + L-glutamine + ATP + H2O = L-glutaminyl-tRNA(Gln) + L-glutamate + ADP + phosphate + H(+)</text>
        <dbReference type="Rhea" id="RHEA:17521"/>
        <dbReference type="Rhea" id="RHEA-COMP:9681"/>
        <dbReference type="Rhea" id="RHEA-COMP:9684"/>
        <dbReference type="ChEBI" id="CHEBI:15377"/>
        <dbReference type="ChEBI" id="CHEBI:15378"/>
        <dbReference type="ChEBI" id="CHEBI:29985"/>
        <dbReference type="ChEBI" id="CHEBI:30616"/>
        <dbReference type="ChEBI" id="CHEBI:43474"/>
        <dbReference type="ChEBI" id="CHEBI:58359"/>
        <dbReference type="ChEBI" id="CHEBI:78520"/>
        <dbReference type="ChEBI" id="CHEBI:78521"/>
        <dbReference type="ChEBI" id="CHEBI:456216"/>
    </reaction>
</comment>
<sequence length="99" mass="11435">MISINEVQLIASCCKLRFNNQELNHMVNQLSSIVEMMNKLEKIDCTAVPPMRHFEENNRMRKDQVEQNITVDQLLSNVPQSSATIAKNTKYFVVPKIIE</sequence>
<dbReference type="GO" id="GO:0005524">
    <property type="term" value="F:ATP binding"/>
    <property type="evidence" value="ECO:0007669"/>
    <property type="project" value="UniProtKB-KW"/>
</dbReference>
<dbReference type="EMBL" id="LAOA01000015">
    <property type="protein sequence ID" value="KJV76748.1"/>
    <property type="molecule type" value="Genomic_DNA"/>
</dbReference>
<dbReference type="Proteomes" id="UP000033671">
    <property type="component" value="Unassembled WGS sequence"/>
</dbReference>
<organism evidence="2 3">
    <name type="scientific">Orientia tsutsugamushi str. TA716</name>
    <dbReference type="NCBI Taxonomy" id="1359175"/>
    <lineage>
        <taxon>Bacteria</taxon>
        <taxon>Pseudomonadati</taxon>
        <taxon>Pseudomonadota</taxon>
        <taxon>Alphaproteobacteria</taxon>
        <taxon>Rickettsiales</taxon>
        <taxon>Rickettsiaceae</taxon>
        <taxon>Rickettsieae</taxon>
        <taxon>Orientia</taxon>
    </lineage>
</organism>